<evidence type="ECO:0000313" key="2">
    <source>
        <dbReference type="Proteomes" id="UP000014821"/>
    </source>
</evidence>
<protein>
    <submittedName>
        <fullName evidence="1">Uncharacterized protein</fullName>
    </submittedName>
</protein>
<keyword evidence="2" id="KW-1185">Reference proteome</keyword>
<dbReference type="EMBL" id="ATND01000001">
    <property type="protein sequence ID" value="EPP38803.1"/>
    <property type="molecule type" value="Genomic_DNA"/>
</dbReference>
<evidence type="ECO:0000313" key="1">
    <source>
        <dbReference type="EMBL" id="EPP38803.1"/>
    </source>
</evidence>
<gene>
    <name evidence="1" type="ORF">CP10881SC42_0004</name>
</gene>
<dbReference type="Proteomes" id="UP000014821">
    <property type="component" value="Unassembled WGS sequence"/>
</dbReference>
<comment type="caution">
    <text evidence="1">The sequence shown here is derived from an EMBL/GenBank/DDBJ whole genome shotgun (WGS) entry which is preliminary data.</text>
</comment>
<proteinExistence type="predicted"/>
<accession>A0ABP2X7M6</accession>
<reference evidence="1" key="1">
    <citation type="submission" date="2013-04" db="EMBL/GenBank/DDBJ databases">
        <title>Genome sequence of Chlamydia psittaci 10_881_SC42.</title>
        <authorList>
            <person name="Huot-Creasy H."/>
            <person name="McCracken C.L."/>
            <person name="Humphries M."/>
            <person name="Sachse K."/>
            <person name="Laroucau K."/>
            <person name="Bavoil P."/>
            <person name="Myers G.S."/>
        </authorList>
    </citation>
    <scope>NUCLEOTIDE SEQUENCE [LARGE SCALE GENOMIC DNA]</scope>
    <source>
        <strain evidence="1">10_881_SC42</strain>
    </source>
</reference>
<organism evidence="1 2">
    <name type="scientific">Chlamydia avium</name>
    <dbReference type="NCBI Taxonomy" id="1457141"/>
    <lineage>
        <taxon>Bacteria</taxon>
        <taxon>Pseudomonadati</taxon>
        <taxon>Chlamydiota</taxon>
        <taxon>Chlamydiia</taxon>
        <taxon>Chlamydiales</taxon>
        <taxon>Chlamydiaceae</taxon>
        <taxon>Chlamydia/Chlamydophila group</taxon>
        <taxon>Chlamydia</taxon>
    </lineage>
</organism>
<sequence>MFQKHNKTIYLKLLKTYFTKILQMEIILNIRTIIKNSL</sequence>
<name>A0ABP2X7M6_9CHLA</name>